<feature type="domain" description="Sugar phosphate transporter" evidence="10">
    <location>
        <begin position="212"/>
        <end position="524"/>
    </location>
</feature>
<comment type="subcellular location">
    <subcellularLocation>
        <location evidence="2">Endoplasmic reticulum membrane</location>
        <topology evidence="2">Multi-pass membrane protein</topology>
    </subcellularLocation>
</comment>
<dbReference type="InterPro" id="IPR004853">
    <property type="entry name" value="Sugar_P_trans_dom"/>
</dbReference>
<evidence type="ECO:0000256" key="1">
    <source>
        <dbReference type="ARBA" id="ARBA00003420"/>
    </source>
</evidence>
<comment type="function">
    <text evidence="1">Involved in the import of GDP-mannose from the cytoplasm into the Golgi lumen.</text>
</comment>
<feature type="transmembrane region" description="Helical" evidence="9">
    <location>
        <begin position="352"/>
        <end position="371"/>
    </location>
</feature>
<evidence type="ECO:0000313" key="12">
    <source>
        <dbReference type="EMBL" id="TWU77905.1"/>
    </source>
</evidence>
<evidence type="ECO:0000256" key="4">
    <source>
        <dbReference type="ARBA" id="ARBA00011182"/>
    </source>
</evidence>
<evidence type="ECO:0000256" key="7">
    <source>
        <dbReference type="ARBA" id="ARBA00023136"/>
    </source>
</evidence>
<feature type="compositionally biased region" description="Gly residues" evidence="8">
    <location>
        <begin position="131"/>
        <end position="140"/>
    </location>
</feature>
<feature type="compositionally biased region" description="Low complexity" evidence="8">
    <location>
        <begin position="1"/>
        <end position="19"/>
    </location>
</feature>
<keyword evidence="5 9" id="KW-0812">Transmembrane</keyword>
<evidence type="ECO:0000256" key="8">
    <source>
        <dbReference type="SAM" id="MobiDB-lite"/>
    </source>
</evidence>
<evidence type="ECO:0000313" key="14">
    <source>
        <dbReference type="Proteomes" id="UP000317257"/>
    </source>
</evidence>
<feature type="region of interest" description="Disordered" evidence="8">
    <location>
        <begin position="1"/>
        <end position="198"/>
    </location>
</feature>
<feature type="compositionally biased region" description="Polar residues" evidence="8">
    <location>
        <begin position="106"/>
        <end position="121"/>
    </location>
</feature>
<feature type="transmembrane region" description="Helical" evidence="9">
    <location>
        <begin position="414"/>
        <end position="432"/>
    </location>
</feature>
<evidence type="ECO:0000259" key="10">
    <source>
        <dbReference type="Pfam" id="PF03151"/>
    </source>
</evidence>
<evidence type="ECO:0000313" key="13">
    <source>
        <dbReference type="Proteomes" id="UP000243498"/>
    </source>
</evidence>
<sequence>MAPDPSSSSSHILFSPSHPAAVDAASSSSLPGGELLFDSRLELSSADATTSASLSTSTQHAAGSGSAANDIEMEPIPGHRRRKSSLMNPVGSHGAHSGALAPGLPSGSQSSRNAPASCSSVEDTKEYLDGPGRGDGGSGPGSRDDSSRDSFSDEDLHDDEEMGLTRKDKTRKQKKRRRNTMLDNRIAREKHLSDDERKEADRNVARSLIINGTLILLWYFFSLSISLYNKWMFDKDRLNFAFPLFTTSTHMLVQFALSGLVLTFIPSLRPKAAHNSDGGRARHDSEPQGSVMSKMFYLTRIGPCGAATSLDIGLGNMSLKFISLTFYTMCKSSSLAFVLLFAFVFRLESPTWRLVAIIAAMTSGVILMVFGEVEFKFGGFFLVISAAFFSGLRWALTQILLLRNPATSNPFSSIFFLSPVMFVVLFSLAIPVEGFGPLWDGLNTLVAEWGVWTPLFLLFPGCIAFCMIASEFALLQRTSVVTLSIAGIFKEVVTISAASVVFDDRLTPINFVGLLVTMAAIGTYNYVKITKMRQDAQVEVHERHAGALPISSINQGGSGSEMDNDDSVNLESAAETAGLLQPNHEQEQGIITADGDIQPGLPRPSNPQ</sequence>
<feature type="compositionally biased region" description="Basic and acidic residues" evidence="8">
    <location>
        <begin position="142"/>
        <end position="151"/>
    </location>
</feature>
<keyword evidence="7 9" id="KW-0472">Membrane</keyword>
<organism evidence="11 13">
    <name type="scientific">Metarhizium rileyi (strain RCEF 4871)</name>
    <name type="common">Nomuraea rileyi</name>
    <dbReference type="NCBI Taxonomy" id="1649241"/>
    <lineage>
        <taxon>Eukaryota</taxon>
        <taxon>Fungi</taxon>
        <taxon>Dikarya</taxon>
        <taxon>Ascomycota</taxon>
        <taxon>Pezizomycotina</taxon>
        <taxon>Sordariomycetes</taxon>
        <taxon>Hypocreomycetidae</taxon>
        <taxon>Hypocreales</taxon>
        <taxon>Clavicipitaceae</taxon>
        <taxon>Metarhizium</taxon>
    </lineage>
</organism>
<name>A0A167IQY5_METRR</name>
<proteinExistence type="inferred from homology"/>
<accession>A0A5C6GIZ6</accession>
<dbReference type="STRING" id="1081105.A0A167IQY5"/>
<keyword evidence="13" id="KW-1185">Reference proteome</keyword>
<dbReference type="EMBL" id="SBHS01000002">
    <property type="protein sequence ID" value="TWU77905.1"/>
    <property type="molecule type" value="Genomic_DNA"/>
</dbReference>
<feature type="compositionally biased region" description="Acidic residues" evidence="8">
    <location>
        <begin position="152"/>
        <end position="162"/>
    </location>
</feature>
<comment type="caution">
    <text evidence="11">The sequence shown here is derived from an EMBL/GenBank/DDBJ whole genome shotgun (WGS) entry which is preliminary data.</text>
</comment>
<dbReference type="OrthoDB" id="18894at2759"/>
<feature type="region of interest" description="Disordered" evidence="8">
    <location>
        <begin position="549"/>
        <end position="608"/>
    </location>
</feature>
<reference evidence="11 13" key="1">
    <citation type="journal article" date="2016" name="Genome Biol. Evol.">
        <title>Divergent and convergent evolution of fungal pathogenicity.</title>
        <authorList>
            <person name="Shang Y."/>
            <person name="Xiao G."/>
            <person name="Zheng P."/>
            <person name="Cen K."/>
            <person name="Zhan S."/>
            <person name="Wang C."/>
        </authorList>
    </citation>
    <scope>NUCLEOTIDE SEQUENCE [LARGE SCALE GENOMIC DNA]</scope>
    <source>
        <strain evidence="11 13">RCEF 4871</strain>
    </source>
</reference>
<evidence type="ECO:0000256" key="9">
    <source>
        <dbReference type="SAM" id="Phobius"/>
    </source>
</evidence>
<reference evidence="14" key="2">
    <citation type="submission" date="2018-12" db="EMBL/GenBank/DDBJ databases">
        <title>The complete genome of Metarhizium rileyi, a key fungal pathogen of Lepidoptera.</title>
        <authorList>
            <person name="Binneck E."/>
            <person name="Lastra C.C.L."/>
            <person name="Sosa-Gomez D.R."/>
        </authorList>
    </citation>
    <scope>NUCLEOTIDE SEQUENCE [LARGE SCALE GENOMIC DNA]</scope>
    <source>
        <strain evidence="14">Cep018-CH2</strain>
    </source>
</reference>
<keyword evidence="6 9" id="KW-1133">Transmembrane helix</keyword>
<dbReference type="Pfam" id="PF03151">
    <property type="entry name" value="TPT"/>
    <property type="match status" value="1"/>
</dbReference>
<comment type="subunit">
    <text evidence="4">Homooligomer.</text>
</comment>
<dbReference type="EMBL" id="AZHC01000003">
    <property type="protein sequence ID" value="OAA49341.1"/>
    <property type="molecule type" value="Genomic_DNA"/>
</dbReference>
<feature type="compositionally biased region" description="Basic residues" evidence="8">
    <location>
        <begin position="168"/>
        <end position="179"/>
    </location>
</feature>
<evidence type="ECO:0000256" key="5">
    <source>
        <dbReference type="ARBA" id="ARBA00022692"/>
    </source>
</evidence>
<feature type="transmembrane region" description="Helical" evidence="9">
    <location>
        <begin position="377"/>
        <end position="402"/>
    </location>
</feature>
<gene>
    <name evidence="12" type="primary">CAS42</name>
    <name evidence="12" type="ORF">ED733_004936</name>
    <name evidence="11" type="ORF">NOR_01264</name>
</gene>
<feature type="transmembrane region" description="Helical" evidence="9">
    <location>
        <begin position="208"/>
        <end position="228"/>
    </location>
</feature>
<dbReference type="OMA" id="AYNYVKI"/>
<accession>A0A167IQY5</accession>
<reference evidence="12" key="3">
    <citation type="journal article" date="2019" name="Microbiol. Resour. Announc.">
        <title>Genome Sequence of Metarhizium rileyi, a Microbial Control Agent for Lepidoptera.</title>
        <authorList>
            <person name="Binneck E."/>
            <person name="Lastra C.C.L."/>
            <person name="Sosa-Gomez D.R."/>
        </authorList>
    </citation>
    <scope>NUCLEOTIDE SEQUENCE</scope>
    <source>
        <strain evidence="12">Cep018-CH2</strain>
    </source>
</reference>
<protein>
    <submittedName>
        <fullName evidence="11">Nucleotide-sugar transporter</fullName>
    </submittedName>
    <submittedName>
        <fullName evidence="12">Triose-phosphate Transporter</fullName>
    </submittedName>
</protein>
<evidence type="ECO:0000256" key="6">
    <source>
        <dbReference type="ARBA" id="ARBA00022989"/>
    </source>
</evidence>
<dbReference type="Proteomes" id="UP000317257">
    <property type="component" value="Unassembled WGS sequence"/>
</dbReference>
<evidence type="ECO:0000256" key="2">
    <source>
        <dbReference type="ARBA" id="ARBA00004477"/>
    </source>
</evidence>
<feature type="transmembrane region" description="Helical" evidence="9">
    <location>
        <begin position="508"/>
        <end position="527"/>
    </location>
</feature>
<dbReference type="InterPro" id="IPR050186">
    <property type="entry name" value="TPT_transporter"/>
</dbReference>
<comment type="similarity">
    <text evidence="3">Belongs to the TPT transporter family. SLC35D subfamily.</text>
</comment>
<evidence type="ECO:0000313" key="11">
    <source>
        <dbReference type="EMBL" id="OAA49341.1"/>
    </source>
</evidence>
<dbReference type="AlphaFoldDB" id="A0A167IQY5"/>
<feature type="transmembrane region" description="Helical" evidence="9">
    <location>
        <begin position="452"/>
        <end position="474"/>
    </location>
</feature>
<dbReference type="GO" id="GO:0005789">
    <property type="term" value="C:endoplasmic reticulum membrane"/>
    <property type="evidence" value="ECO:0007669"/>
    <property type="project" value="UniProtKB-SubCell"/>
</dbReference>
<feature type="compositionally biased region" description="Basic and acidic residues" evidence="8">
    <location>
        <begin position="185"/>
        <end position="198"/>
    </location>
</feature>
<feature type="transmembrane region" description="Helical" evidence="9">
    <location>
        <begin position="240"/>
        <end position="265"/>
    </location>
</feature>
<feature type="transmembrane region" description="Helical" evidence="9">
    <location>
        <begin position="481"/>
        <end position="502"/>
    </location>
</feature>
<evidence type="ECO:0000256" key="3">
    <source>
        <dbReference type="ARBA" id="ARBA00010425"/>
    </source>
</evidence>
<feature type="compositionally biased region" description="Low complexity" evidence="8">
    <location>
        <begin position="44"/>
        <end position="62"/>
    </location>
</feature>
<feature type="transmembrane region" description="Helical" evidence="9">
    <location>
        <begin position="324"/>
        <end position="345"/>
    </location>
</feature>
<dbReference type="Proteomes" id="UP000243498">
    <property type="component" value="Unassembled WGS sequence"/>
</dbReference>
<dbReference type="PANTHER" id="PTHR11132">
    <property type="entry name" value="SOLUTE CARRIER FAMILY 35"/>
    <property type="match status" value="1"/>
</dbReference>